<keyword evidence="4 5" id="KW-0833">Ubl conjugation pathway</keyword>
<comment type="catalytic activity">
    <reaction evidence="1 5">
        <text>S-ubiquitinyl-[E2 ubiquitin-conjugating enzyme]-L-cysteine + [acceptor protein]-L-lysine = [E2 ubiquitin-conjugating enzyme]-L-cysteine + N(6)-ubiquitinyl-[acceptor protein]-L-lysine.</text>
        <dbReference type="EC" id="2.3.2.27"/>
    </reaction>
</comment>
<dbReference type="SUPFAM" id="SSF57850">
    <property type="entry name" value="RING/U-box"/>
    <property type="match status" value="1"/>
</dbReference>
<dbReference type="InterPro" id="IPR016024">
    <property type="entry name" value="ARM-type_fold"/>
</dbReference>
<dbReference type="Gene3D" id="3.30.40.10">
    <property type="entry name" value="Zinc/RING finger domain, C3HC4 (zinc finger)"/>
    <property type="match status" value="1"/>
</dbReference>
<dbReference type="Proteomes" id="UP000834106">
    <property type="component" value="Chromosome 18"/>
</dbReference>
<evidence type="ECO:0000256" key="5">
    <source>
        <dbReference type="RuleBase" id="RU369093"/>
    </source>
</evidence>
<name>A0AAD2A4H6_9LAMI</name>
<dbReference type="InterPro" id="IPR013083">
    <property type="entry name" value="Znf_RING/FYVE/PHD"/>
</dbReference>
<keyword evidence="3 5" id="KW-0808">Transferase</keyword>
<evidence type="ECO:0000259" key="6">
    <source>
        <dbReference type="PROSITE" id="PS51698"/>
    </source>
</evidence>
<dbReference type="PANTHER" id="PTHR22849">
    <property type="entry name" value="WDSAM1 PROTEIN"/>
    <property type="match status" value="1"/>
</dbReference>
<evidence type="ECO:0000313" key="7">
    <source>
        <dbReference type="EMBL" id="CAI9781385.1"/>
    </source>
</evidence>
<dbReference type="GO" id="GO:0061630">
    <property type="term" value="F:ubiquitin protein ligase activity"/>
    <property type="evidence" value="ECO:0007669"/>
    <property type="project" value="UniProtKB-UniRule"/>
</dbReference>
<dbReference type="SUPFAM" id="SSF48371">
    <property type="entry name" value="ARM repeat"/>
    <property type="match status" value="1"/>
</dbReference>
<protein>
    <recommendedName>
        <fullName evidence="5 6">U-box domain-containing protein</fullName>
        <ecNumber evidence="5">2.3.2.27</ecNumber>
    </recommendedName>
    <alternativeName>
        <fullName evidence="5">RING-type E3 ubiquitin transferase PUB</fullName>
    </alternativeName>
</protein>
<reference evidence="7" key="1">
    <citation type="submission" date="2023-05" db="EMBL/GenBank/DDBJ databases">
        <authorList>
            <person name="Huff M."/>
        </authorList>
    </citation>
    <scope>NUCLEOTIDE SEQUENCE</scope>
</reference>
<proteinExistence type="predicted"/>
<dbReference type="PANTHER" id="PTHR22849:SF11">
    <property type="entry name" value="U-BOX DOMAIN-CONTAINING PROTEIN"/>
    <property type="match status" value="1"/>
</dbReference>
<dbReference type="Gene3D" id="1.25.10.10">
    <property type="entry name" value="Leucine-rich Repeat Variant"/>
    <property type="match status" value="1"/>
</dbReference>
<dbReference type="InterPro" id="IPR045185">
    <property type="entry name" value="PUB22/23/24-like"/>
</dbReference>
<dbReference type="GO" id="GO:0016567">
    <property type="term" value="P:protein ubiquitination"/>
    <property type="evidence" value="ECO:0007669"/>
    <property type="project" value="UniProtKB-UniRule"/>
</dbReference>
<evidence type="ECO:0000256" key="4">
    <source>
        <dbReference type="ARBA" id="ARBA00022786"/>
    </source>
</evidence>
<comment type="function">
    <text evidence="5">Functions as an E3 ubiquitin ligase.</text>
</comment>
<feature type="domain" description="U-box" evidence="6">
    <location>
        <begin position="7"/>
        <end position="82"/>
    </location>
</feature>
<dbReference type="InterPro" id="IPR058678">
    <property type="entry name" value="ARM_PUB"/>
</dbReference>
<dbReference type="Pfam" id="PF04564">
    <property type="entry name" value="U-box"/>
    <property type="match status" value="1"/>
</dbReference>
<dbReference type="InterPro" id="IPR003613">
    <property type="entry name" value="Ubox_domain"/>
</dbReference>
<dbReference type="FunFam" id="3.30.40.10:FF:000437">
    <property type="entry name" value="RING-type E3 ubiquitin transferase"/>
    <property type="match status" value="1"/>
</dbReference>
<evidence type="ECO:0000313" key="8">
    <source>
        <dbReference type="Proteomes" id="UP000834106"/>
    </source>
</evidence>
<evidence type="ECO:0000256" key="3">
    <source>
        <dbReference type="ARBA" id="ARBA00022679"/>
    </source>
</evidence>
<gene>
    <name evidence="7" type="ORF">FPE_LOCUS28815</name>
</gene>
<accession>A0AAD2A4H6</accession>
<dbReference type="EMBL" id="OU503053">
    <property type="protein sequence ID" value="CAI9781385.1"/>
    <property type="molecule type" value="Genomic_DNA"/>
</dbReference>
<comment type="pathway">
    <text evidence="2 5">Protein modification; protein ubiquitination.</text>
</comment>
<dbReference type="CDD" id="cd16664">
    <property type="entry name" value="RING-Ubox_PUB"/>
    <property type="match status" value="1"/>
</dbReference>
<dbReference type="Pfam" id="PF25598">
    <property type="entry name" value="ARM_PUB"/>
    <property type="match status" value="1"/>
</dbReference>
<keyword evidence="8" id="KW-1185">Reference proteome</keyword>
<dbReference type="PROSITE" id="PS51698">
    <property type="entry name" value="U_BOX"/>
    <property type="match status" value="1"/>
</dbReference>
<sequence>MEAYEVEVPSYFLCPISMQLMKDPVTVSTGITYDRENIEKWLFSFKNTTCPVTNQQVLDTDLTPNHTLRRLIQAWCTLNSSYGVERIPTPKATVDKSYIIKLLHEAKKSPQAQLSFLQRLRSIAQCNESSKRQLEAAGAVEYLASIIKKDALDCDQDSDLSKASDEALNILYHLEISDSVLRKILGDDDDKFLESLLHVLKCGNYQSRTQAIMILKSALNVADPVQLIGVKPEFFIHVVQIFHDKISQQVSKAALKLLVELCPWGRNRVKAVESGLVSTLIELLLDTSERRACELILTVLDQLCGCAEGRAELLKHGAGLAIVSKKILRVSHVASDKAVRIISSISKFSANSRVLQEMLQVGVVAKLCFVLQVRSSQKSKERTKEILMQHSRIWKQSSCIPPHLISSYPIP</sequence>
<dbReference type="GO" id="GO:0006952">
    <property type="term" value="P:defense response"/>
    <property type="evidence" value="ECO:0007669"/>
    <property type="project" value="UniProtKB-ARBA"/>
</dbReference>
<dbReference type="SMART" id="SM00504">
    <property type="entry name" value="Ubox"/>
    <property type="match status" value="1"/>
</dbReference>
<evidence type="ECO:0000256" key="2">
    <source>
        <dbReference type="ARBA" id="ARBA00004906"/>
    </source>
</evidence>
<evidence type="ECO:0000256" key="1">
    <source>
        <dbReference type="ARBA" id="ARBA00000900"/>
    </source>
</evidence>
<dbReference type="AlphaFoldDB" id="A0AAD2A4H6"/>
<dbReference type="EC" id="2.3.2.27" evidence="5"/>
<dbReference type="InterPro" id="IPR045210">
    <property type="entry name" value="RING-Ubox_PUB"/>
</dbReference>
<organism evidence="7 8">
    <name type="scientific">Fraxinus pennsylvanica</name>
    <dbReference type="NCBI Taxonomy" id="56036"/>
    <lineage>
        <taxon>Eukaryota</taxon>
        <taxon>Viridiplantae</taxon>
        <taxon>Streptophyta</taxon>
        <taxon>Embryophyta</taxon>
        <taxon>Tracheophyta</taxon>
        <taxon>Spermatophyta</taxon>
        <taxon>Magnoliopsida</taxon>
        <taxon>eudicotyledons</taxon>
        <taxon>Gunneridae</taxon>
        <taxon>Pentapetalae</taxon>
        <taxon>asterids</taxon>
        <taxon>lamiids</taxon>
        <taxon>Lamiales</taxon>
        <taxon>Oleaceae</taxon>
        <taxon>Oleeae</taxon>
        <taxon>Fraxinus</taxon>
    </lineage>
</organism>
<dbReference type="InterPro" id="IPR011989">
    <property type="entry name" value="ARM-like"/>
</dbReference>